<dbReference type="STRING" id="1121428.DESHY_40225"/>
<dbReference type="AlphaFoldDB" id="K8DZZ3"/>
<dbReference type="InterPro" id="IPR008927">
    <property type="entry name" value="6-PGluconate_DH-like_C_sf"/>
</dbReference>
<dbReference type="InterPro" id="IPR018931">
    <property type="entry name" value="DUF2520"/>
</dbReference>
<sequence length="343" mass="36791">MDRKPSFSIIGAGKVGSALGVLLQELGYLPAAVYSRTFSHSKRLADQLQVAAAPHPAAAAAAAELVFITTTDREIAAMAAAIARQGGCRPGQIVFHASGALASDVLAPVRAQGAWAVSMHPLQSFTSTAGARANLPGSCFALEGDEPALERAIEIVKDLKGRYFVIQPEDKPLYHAAAVIASNYLVSLVHLSASIYRQLGLDEEQAMDALFPLIQGTINNIARSGPAGALTGPVARADGATLRGHLRALQKMDWRTQQAYRAMGLYTVGVAMENGNLTPNEAVAISNIFLEVDNHEQKSNYSRLPAYETGRHPHYHANRLRLSDGHLGRCFRYRRHPGGGLPR</sequence>
<dbReference type="RefSeq" id="WP_008412215.1">
    <property type="nucleotide sequence ID" value="NZ_CAOS01000011.1"/>
</dbReference>
<dbReference type="SUPFAM" id="SSF48179">
    <property type="entry name" value="6-phosphogluconate dehydrogenase C-terminal domain-like"/>
    <property type="match status" value="1"/>
</dbReference>
<organism evidence="3 4">
    <name type="scientific">Desulforamulus hydrothermalis Lam5 = DSM 18033</name>
    <dbReference type="NCBI Taxonomy" id="1121428"/>
    <lineage>
        <taxon>Bacteria</taxon>
        <taxon>Bacillati</taxon>
        <taxon>Bacillota</taxon>
        <taxon>Clostridia</taxon>
        <taxon>Eubacteriales</taxon>
        <taxon>Peptococcaceae</taxon>
        <taxon>Desulforamulus</taxon>
    </lineage>
</organism>
<dbReference type="InterPro" id="IPR019665">
    <property type="entry name" value="OxRdtase/DH_put_Rossmann_dom"/>
</dbReference>
<reference evidence="3 4" key="1">
    <citation type="journal article" date="2013" name="Genome Announc.">
        <title>Genome Sequence of the Sulfate-Reducing Bacterium Desulfotomaculum hydrothermale Lam5(T).</title>
        <authorList>
            <person name="Amin O."/>
            <person name="Fardeau M.L."/>
            <person name="Valette O."/>
            <person name="Hirschler-Rea A."/>
            <person name="Barbe V."/>
            <person name="Medigue C."/>
            <person name="Vacherie B."/>
            <person name="Ollivier B."/>
            <person name="Bertin P.N."/>
            <person name="Dolla A."/>
        </authorList>
    </citation>
    <scope>NUCLEOTIDE SEQUENCE [LARGE SCALE GENOMIC DNA]</scope>
    <source>
        <strain evidence="4">Lam5 / DSM 18033</strain>
    </source>
</reference>
<evidence type="ECO:0000313" key="3">
    <source>
        <dbReference type="EMBL" id="CCO08675.1"/>
    </source>
</evidence>
<evidence type="ECO:0008006" key="5">
    <source>
        <dbReference type="Google" id="ProtNLM"/>
    </source>
</evidence>
<dbReference type="Pfam" id="PF10727">
    <property type="entry name" value="Rossmann-like"/>
    <property type="match status" value="1"/>
</dbReference>
<dbReference type="Gene3D" id="1.10.1040.20">
    <property type="entry name" value="ProC-like, C-terminal domain"/>
    <property type="match status" value="1"/>
</dbReference>
<name>K8DZZ3_9FIRM</name>
<dbReference type="Pfam" id="PF10728">
    <property type="entry name" value="DUF2520"/>
    <property type="match status" value="1"/>
</dbReference>
<gene>
    <name evidence="3" type="ORF">DESHY_40225</name>
</gene>
<dbReference type="InterPro" id="IPR037108">
    <property type="entry name" value="TM1727-like_C_sf"/>
</dbReference>
<protein>
    <recommendedName>
        <fullName evidence="5">DUF2520 domain-containing protein</fullName>
    </recommendedName>
</protein>
<dbReference type="InterPro" id="IPR036291">
    <property type="entry name" value="NAD(P)-bd_dom_sf"/>
</dbReference>
<dbReference type="Gene3D" id="3.40.50.720">
    <property type="entry name" value="NAD(P)-binding Rossmann-like Domain"/>
    <property type="match status" value="1"/>
</dbReference>
<evidence type="ECO:0000313" key="4">
    <source>
        <dbReference type="Proteomes" id="UP000009315"/>
    </source>
</evidence>
<comment type="caution">
    <text evidence="3">The sequence shown here is derived from an EMBL/GenBank/DDBJ whole genome shotgun (WGS) entry which is preliminary data.</text>
</comment>
<dbReference type="eggNOG" id="COG5495">
    <property type="taxonomic scope" value="Bacteria"/>
</dbReference>
<evidence type="ECO:0000259" key="1">
    <source>
        <dbReference type="Pfam" id="PF10727"/>
    </source>
</evidence>
<feature type="domain" description="Putative oxidoreductase/dehydrogenase Rossmann-like" evidence="1">
    <location>
        <begin position="6"/>
        <end position="121"/>
    </location>
</feature>
<dbReference type="Proteomes" id="UP000009315">
    <property type="component" value="Unassembled WGS sequence"/>
</dbReference>
<dbReference type="PANTHER" id="PTHR40459">
    <property type="entry name" value="CONSERVED HYPOTHETICAL ALANINE AND LEUCINE RICH PROTEIN"/>
    <property type="match status" value="1"/>
</dbReference>
<feature type="domain" description="DUF2520" evidence="2">
    <location>
        <begin position="139"/>
        <end position="266"/>
    </location>
</feature>
<dbReference type="SUPFAM" id="SSF51735">
    <property type="entry name" value="NAD(P)-binding Rossmann-fold domains"/>
    <property type="match status" value="1"/>
</dbReference>
<accession>K8DZZ3</accession>
<dbReference type="PANTHER" id="PTHR40459:SF1">
    <property type="entry name" value="CONSERVED HYPOTHETICAL ALANINE AND LEUCINE RICH PROTEIN"/>
    <property type="match status" value="1"/>
</dbReference>
<keyword evidence="4" id="KW-1185">Reference proteome</keyword>
<proteinExistence type="predicted"/>
<evidence type="ECO:0000259" key="2">
    <source>
        <dbReference type="Pfam" id="PF10728"/>
    </source>
</evidence>
<dbReference type="EMBL" id="CAOS01000011">
    <property type="protein sequence ID" value="CCO08675.1"/>
    <property type="molecule type" value="Genomic_DNA"/>
</dbReference>